<evidence type="ECO:0000313" key="7">
    <source>
        <dbReference type="Proteomes" id="UP000515145"/>
    </source>
</evidence>
<accession>A0A6P7IRX5</accession>
<dbReference type="PRINTS" id="PR01821">
    <property type="entry name" value="DAPIT"/>
</dbReference>
<evidence type="ECO:0000256" key="5">
    <source>
        <dbReference type="ARBA" id="ARBA00023136"/>
    </source>
</evidence>
<evidence type="ECO:0000256" key="2">
    <source>
        <dbReference type="ARBA" id="ARBA00022692"/>
    </source>
</evidence>
<keyword evidence="2 6" id="KW-0812">Transmembrane</keyword>
<dbReference type="PANTHER" id="PTHR34038:SF1">
    <property type="entry name" value="ATP SYNTHASE MEMBRANE SUBUNIT K, MITOCHONDRIAL"/>
    <property type="match status" value="1"/>
</dbReference>
<dbReference type="RefSeq" id="XP_028266282.1">
    <property type="nucleotide sequence ID" value="XM_028410481.1"/>
</dbReference>
<dbReference type="GO" id="GO:0031966">
    <property type="term" value="C:mitochondrial membrane"/>
    <property type="evidence" value="ECO:0007669"/>
    <property type="project" value="UniProtKB-SubCell"/>
</dbReference>
<evidence type="ECO:0000256" key="1">
    <source>
        <dbReference type="ARBA" id="ARBA00004304"/>
    </source>
</evidence>
<sequence length="58" mass="6412">MGGHDAGSQYQFTGIAKHFNSYTTLGRRNCVFVTYGVIAGLVIFYKLKPKKQAAVTEK</sequence>
<organism evidence="7 8">
    <name type="scientific">Parambassis ranga</name>
    <name type="common">Indian glassy fish</name>
    <dbReference type="NCBI Taxonomy" id="210632"/>
    <lineage>
        <taxon>Eukaryota</taxon>
        <taxon>Metazoa</taxon>
        <taxon>Chordata</taxon>
        <taxon>Craniata</taxon>
        <taxon>Vertebrata</taxon>
        <taxon>Euteleostomi</taxon>
        <taxon>Actinopterygii</taxon>
        <taxon>Neopterygii</taxon>
        <taxon>Teleostei</taxon>
        <taxon>Neoteleostei</taxon>
        <taxon>Acanthomorphata</taxon>
        <taxon>Ovalentaria</taxon>
        <taxon>Ambassidae</taxon>
        <taxon>Parambassis</taxon>
    </lineage>
</organism>
<keyword evidence="4" id="KW-0496">Mitochondrion</keyword>
<dbReference type="InParanoid" id="A0A6P7IRX5"/>
<keyword evidence="7" id="KW-1185">Reference proteome</keyword>
<dbReference type="GeneID" id="114438840"/>
<dbReference type="InterPro" id="IPR009125">
    <property type="entry name" value="ATPMK"/>
</dbReference>
<keyword evidence="5 6" id="KW-0472">Membrane</keyword>
<feature type="transmembrane region" description="Helical" evidence="6">
    <location>
        <begin position="26"/>
        <end position="45"/>
    </location>
</feature>
<comment type="subcellular location">
    <subcellularLocation>
        <location evidence="1">Mitochondrion membrane</location>
        <topology evidence="1">Single-pass membrane protein</topology>
    </subcellularLocation>
</comment>
<dbReference type="OrthoDB" id="9435504at2759"/>
<reference evidence="8" key="1">
    <citation type="submission" date="2025-08" db="UniProtKB">
        <authorList>
            <consortium name="RefSeq"/>
        </authorList>
    </citation>
    <scope>IDENTIFICATION</scope>
</reference>
<gene>
    <name evidence="8" type="primary">atp5md</name>
</gene>
<evidence type="ECO:0000256" key="3">
    <source>
        <dbReference type="ARBA" id="ARBA00022989"/>
    </source>
</evidence>
<dbReference type="FunCoup" id="A0A6P7IRX5">
    <property type="interactions" value="865"/>
</dbReference>
<dbReference type="CTD" id="794625"/>
<dbReference type="Proteomes" id="UP000515145">
    <property type="component" value="Chromosome 1"/>
</dbReference>
<proteinExistence type="predicted"/>
<name>A0A6P7IRX5_9TELE</name>
<evidence type="ECO:0000256" key="6">
    <source>
        <dbReference type="SAM" id="Phobius"/>
    </source>
</evidence>
<protein>
    <submittedName>
        <fullName evidence="8">ATP synthase F(0) complex subunit k, mitochondrial</fullName>
    </submittedName>
</protein>
<dbReference type="AlphaFoldDB" id="A0A6P7IRX5"/>
<dbReference type="PANTHER" id="PTHR34038">
    <property type="entry name" value="ATP SYNTHASE MEMBRANE SUBUNIT DAPIT, MITOCHONDRIAL"/>
    <property type="match status" value="1"/>
</dbReference>
<evidence type="ECO:0000256" key="4">
    <source>
        <dbReference type="ARBA" id="ARBA00023128"/>
    </source>
</evidence>
<dbReference type="Pfam" id="PF14960">
    <property type="entry name" value="ATP_synth_reg"/>
    <property type="match status" value="1"/>
</dbReference>
<evidence type="ECO:0000313" key="8">
    <source>
        <dbReference type="RefSeq" id="XP_028266282.1"/>
    </source>
</evidence>
<keyword evidence="3 6" id="KW-1133">Transmembrane helix</keyword>